<dbReference type="STRING" id="1424294.Gferi_20235"/>
<dbReference type="EMBL" id="CP017269">
    <property type="protein sequence ID" value="AOT71659.1"/>
    <property type="molecule type" value="Genomic_DNA"/>
</dbReference>
<organism evidence="2 3">
    <name type="scientific">Geosporobacter ferrireducens</name>
    <dbReference type="NCBI Taxonomy" id="1424294"/>
    <lineage>
        <taxon>Bacteria</taxon>
        <taxon>Bacillati</taxon>
        <taxon>Bacillota</taxon>
        <taxon>Clostridia</taxon>
        <taxon>Peptostreptococcales</taxon>
        <taxon>Thermotaleaceae</taxon>
        <taxon>Geosporobacter</taxon>
    </lineage>
</organism>
<name>A0A1D8GL81_9FIRM</name>
<reference evidence="2 3" key="1">
    <citation type="submission" date="2016-09" db="EMBL/GenBank/DDBJ databases">
        <title>Genomic analysis reveals versatility of anaerobic energy metabolism of Geosporobacter ferrireducens IRF9 of phylum Firmicutes.</title>
        <authorList>
            <person name="Kim S.-J."/>
        </authorList>
    </citation>
    <scope>NUCLEOTIDE SEQUENCE [LARGE SCALE GENOMIC DNA]</scope>
    <source>
        <strain evidence="2 3">IRF9</strain>
    </source>
</reference>
<protein>
    <recommendedName>
        <fullName evidence="1">DUF2229 domain-containing protein</fullName>
    </recommendedName>
</protein>
<dbReference type="OrthoDB" id="9780120at2"/>
<evidence type="ECO:0000259" key="1">
    <source>
        <dbReference type="Pfam" id="PF09989"/>
    </source>
</evidence>
<dbReference type="AlphaFoldDB" id="A0A1D8GL81"/>
<gene>
    <name evidence="2" type="ORF">Gferi_20235</name>
</gene>
<sequence>MAIKVGIPRALLYYAYSPLWVTYFKELDAEVMISSKTNKKILDEGISTTVDEACIPIKLFHGHVMDLKDGVDVLFIPRITSIYFQEYICPKFCGLPEMIQHSIEGLPPLITTEINFFKSQESVKNTIYEIGSFFTKDKKKMMKAFQRAKEVYESYRRQLQKGEIPSLGVPFHMYRANSGGHPLRKKEIMVMGHPYNLYDSYLNMDLFSILVSRNSQILTPEMIKRSVTDSFMKDYKTKFYWSFANRLIGAMLYLIEQGTIDGIIYISTFGCGVDSVVADIIEKTIREKSDIPFLLLTIDEHRGEAGFYTRVEAFMDMLEWRVKDENYVSPYGQPVHPSKSCF</sequence>
<accession>A0A1D8GL81</accession>
<proteinExistence type="predicted"/>
<evidence type="ECO:0000313" key="3">
    <source>
        <dbReference type="Proteomes" id="UP000095743"/>
    </source>
</evidence>
<dbReference type="RefSeq" id="WP_069979731.1">
    <property type="nucleotide sequence ID" value="NZ_CP017269.1"/>
</dbReference>
<dbReference type="Pfam" id="PF09989">
    <property type="entry name" value="DUF2229"/>
    <property type="match status" value="1"/>
</dbReference>
<dbReference type="InterPro" id="IPR051805">
    <property type="entry name" value="Dehydratase_Activator_Redct"/>
</dbReference>
<feature type="domain" description="DUF2229" evidence="1">
    <location>
        <begin position="4"/>
        <end position="223"/>
    </location>
</feature>
<dbReference type="PANTHER" id="PTHR32329:SF2">
    <property type="entry name" value="BIFUNCTIONAL PROTEIN [INCLUDES 2-HYDROXYACYL-COA DEHYDRATASE (N-TER) AND ITS ACTIVATOR DOMAIN (C_TERM)"/>
    <property type="match status" value="1"/>
</dbReference>
<evidence type="ECO:0000313" key="2">
    <source>
        <dbReference type="EMBL" id="AOT71659.1"/>
    </source>
</evidence>
<dbReference type="InterPro" id="IPR018709">
    <property type="entry name" value="CoA_activase_DUF2229"/>
</dbReference>
<dbReference type="KEGG" id="gfe:Gferi_20235"/>
<dbReference type="PANTHER" id="PTHR32329">
    <property type="entry name" value="BIFUNCTIONAL PROTEIN [INCLUDES 2-HYDROXYACYL-COA DEHYDRATASE (N-TER) AND ITS ACTIVATOR DOMAIN (C_TERM)-RELATED"/>
    <property type="match status" value="1"/>
</dbReference>
<dbReference type="Gene3D" id="3.40.50.11900">
    <property type="match status" value="1"/>
</dbReference>
<dbReference type="Proteomes" id="UP000095743">
    <property type="component" value="Chromosome"/>
</dbReference>
<keyword evidence="3" id="KW-1185">Reference proteome</keyword>